<feature type="transmembrane region" description="Helical" evidence="4">
    <location>
        <begin position="134"/>
        <end position="155"/>
    </location>
</feature>
<keyword evidence="2" id="KW-0238">DNA-binding</keyword>
<dbReference type="RefSeq" id="WP_273598686.1">
    <property type="nucleotide sequence ID" value="NZ_JAQQXT010000001.1"/>
</dbReference>
<feature type="transmembrane region" description="Helical" evidence="4">
    <location>
        <begin position="206"/>
        <end position="225"/>
    </location>
</feature>
<feature type="transmembrane region" description="Helical" evidence="4">
    <location>
        <begin position="48"/>
        <end position="68"/>
    </location>
</feature>
<sequence>MPIQPAPSAELVTATIDGALRGGLVICLGLLGANLLRESAARRSAAAVLGALLALGLIVQAISSSPLFEAGVSGLGQAPWVAVAVGNAPLFWLFARALFDDEFVLAPQHGLVWLAVAGLSFLNCAWLAGQTQHWPLAAAAVLLQRLLPLVFGVLIGLTALRHWQGDLVERRRRLRAFVVIAGGLYMAAMVAVRLQAPQGRLSDLSASLDMAGLLLIVLVLAWGLLRLPVTGLLAAQAVQANSGEASLASPLADVKKAPAVKEGPDLAEQDLLARLQRLMLEERFYRSEDLTLARLAERMQLPEYRLRRLINQGLGQRNFSSFVNSYRLDEARAALAAPARRSTPVLTIALEAGFQSIGPFNRAFKAATGLTPSEYRQQALADS</sequence>
<evidence type="ECO:0000313" key="7">
    <source>
        <dbReference type="Proteomes" id="UP001221189"/>
    </source>
</evidence>
<dbReference type="InterPro" id="IPR018062">
    <property type="entry name" value="HTH_AraC-typ_CS"/>
</dbReference>
<evidence type="ECO:0000259" key="5">
    <source>
        <dbReference type="PROSITE" id="PS01124"/>
    </source>
</evidence>
<accession>A0ABT5K8M4</accession>
<dbReference type="Pfam" id="PF12833">
    <property type="entry name" value="HTH_18"/>
    <property type="match status" value="1"/>
</dbReference>
<keyword evidence="1" id="KW-0805">Transcription regulation</keyword>
<name>A0ABT5K8M4_9BURK</name>
<reference evidence="6 7" key="1">
    <citation type="submission" date="2022-10" db="EMBL/GenBank/DDBJ databases">
        <title>Paucibacter sp. hw1 Genome sequencing.</title>
        <authorList>
            <person name="Park S."/>
        </authorList>
    </citation>
    <scope>NUCLEOTIDE SEQUENCE [LARGE SCALE GENOMIC DNA]</scope>
    <source>
        <strain evidence="7">hw1</strain>
    </source>
</reference>
<keyword evidence="4" id="KW-0472">Membrane</keyword>
<keyword evidence="4" id="KW-1133">Transmembrane helix</keyword>
<comment type="caution">
    <text evidence="6">The sequence shown here is derived from an EMBL/GenBank/DDBJ whole genome shotgun (WGS) entry which is preliminary data.</text>
</comment>
<dbReference type="EMBL" id="JAQQXT010000001">
    <property type="protein sequence ID" value="MDC8770213.1"/>
    <property type="molecule type" value="Genomic_DNA"/>
</dbReference>
<protein>
    <submittedName>
        <fullName evidence="6">AraC family transcriptional regulator</fullName>
    </submittedName>
</protein>
<dbReference type="InterPro" id="IPR018060">
    <property type="entry name" value="HTH_AraC"/>
</dbReference>
<dbReference type="PANTHER" id="PTHR43280:SF29">
    <property type="entry name" value="ARAC-FAMILY TRANSCRIPTIONAL REGULATOR"/>
    <property type="match status" value="1"/>
</dbReference>
<feature type="transmembrane region" description="Helical" evidence="4">
    <location>
        <begin position="176"/>
        <end position="194"/>
    </location>
</feature>
<dbReference type="SUPFAM" id="SSF46689">
    <property type="entry name" value="Homeodomain-like"/>
    <property type="match status" value="1"/>
</dbReference>
<dbReference type="Gene3D" id="1.10.10.60">
    <property type="entry name" value="Homeodomain-like"/>
    <property type="match status" value="1"/>
</dbReference>
<dbReference type="PRINTS" id="PR00032">
    <property type="entry name" value="HTHARAC"/>
</dbReference>
<dbReference type="PROSITE" id="PS00041">
    <property type="entry name" value="HTH_ARAC_FAMILY_1"/>
    <property type="match status" value="1"/>
</dbReference>
<feature type="transmembrane region" description="Helical" evidence="4">
    <location>
        <begin position="111"/>
        <end position="128"/>
    </location>
</feature>
<evidence type="ECO:0000256" key="4">
    <source>
        <dbReference type="SAM" id="Phobius"/>
    </source>
</evidence>
<feature type="transmembrane region" description="Helical" evidence="4">
    <location>
        <begin position="18"/>
        <end position="36"/>
    </location>
</feature>
<keyword evidence="7" id="KW-1185">Reference proteome</keyword>
<evidence type="ECO:0000256" key="2">
    <source>
        <dbReference type="ARBA" id="ARBA00023125"/>
    </source>
</evidence>
<evidence type="ECO:0000256" key="3">
    <source>
        <dbReference type="ARBA" id="ARBA00023163"/>
    </source>
</evidence>
<dbReference type="InterPro" id="IPR020449">
    <property type="entry name" value="Tscrpt_reg_AraC-type_HTH"/>
</dbReference>
<keyword evidence="3" id="KW-0804">Transcription</keyword>
<dbReference type="Proteomes" id="UP001221189">
    <property type="component" value="Unassembled WGS sequence"/>
</dbReference>
<dbReference type="PROSITE" id="PS01124">
    <property type="entry name" value="HTH_ARAC_FAMILY_2"/>
    <property type="match status" value="1"/>
</dbReference>
<evidence type="ECO:0000256" key="1">
    <source>
        <dbReference type="ARBA" id="ARBA00023015"/>
    </source>
</evidence>
<dbReference type="PANTHER" id="PTHR43280">
    <property type="entry name" value="ARAC-FAMILY TRANSCRIPTIONAL REGULATOR"/>
    <property type="match status" value="1"/>
</dbReference>
<dbReference type="SMART" id="SM00342">
    <property type="entry name" value="HTH_ARAC"/>
    <property type="match status" value="1"/>
</dbReference>
<feature type="transmembrane region" description="Helical" evidence="4">
    <location>
        <begin position="80"/>
        <end position="99"/>
    </location>
</feature>
<feature type="domain" description="HTH araC/xylS-type" evidence="5">
    <location>
        <begin position="274"/>
        <end position="378"/>
    </location>
</feature>
<evidence type="ECO:0000313" key="6">
    <source>
        <dbReference type="EMBL" id="MDC8770213.1"/>
    </source>
</evidence>
<organism evidence="6 7">
    <name type="scientific">Roseateles albus</name>
    <dbReference type="NCBI Taxonomy" id="2987525"/>
    <lineage>
        <taxon>Bacteria</taxon>
        <taxon>Pseudomonadati</taxon>
        <taxon>Pseudomonadota</taxon>
        <taxon>Betaproteobacteria</taxon>
        <taxon>Burkholderiales</taxon>
        <taxon>Sphaerotilaceae</taxon>
        <taxon>Roseateles</taxon>
    </lineage>
</organism>
<gene>
    <name evidence="6" type="ORF">PRZ03_01425</name>
</gene>
<dbReference type="InterPro" id="IPR009057">
    <property type="entry name" value="Homeodomain-like_sf"/>
</dbReference>
<keyword evidence="4" id="KW-0812">Transmembrane</keyword>
<proteinExistence type="predicted"/>